<proteinExistence type="predicted"/>
<comment type="caution">
    <text evidence="1">The sequence shown here is derived from an EMBL/GenBank/DDBJ whole genome shotgun (WGS) entry which is preliminary data.</text>
</comment>
<gene>
    <name evidence="1" type="ORF">F444_17157</name>
</gene>
<name>A0A080ZFZ3_PHYNI</name>
<sequence>MQFALRTCHRCEVIDPMQPQDYARAQSPERAVIVGFFALRLLHASFDWSKICLLSKKNPSKNCKLTLRDVRSTDVDRSTALTSYPAAPEQRGNNFELTATCIRLGTAAYCSGMNIRASKSV</sequence>
<reference evidence="1 2" key="1">
    <citation type="submission" date="2013-11" db="EMBL/GenBank/DDBJ databases">
        <title>The Genome Sequence of Phytophthora parasitica P1976.</title>
        <authorList>
            <consortium name="The Broad Institute Genomics Platform"/>
            <person name="Russ C."/>
            <person name="Tyler B."/>
            <person name="Panabieres F."/>
            <person name="Shan W."/>
            <person name="Tripathy S."/>
            <person name="Grunwald N."/>
            <person name="Machado M."/>
            <person name="Johnson C.S."/>
            <person name="Walker B."/>
            <person name="Young S."/>
            <person name="Zeng Q."/>
            <person name="Gargeya S."/>
            <person name="Fitzgerald M."/>
            <person name="Haas B."/>
            <person name="Abouelleil A."/>
            <person name="Allen A.W."/>
            <person name="Alvarado L."/>
            <person name="Arachchi H.M."/>
            <person name="Berlin A.M."/>
            <person name="Chapman S.B."/>
            <person name="Gainer-Dewar J."/>
            <person name="Goldberg J."/>
            <person name="Griggs A."/>
            <person name="Gujja S."/>
            <person name="Hansen M."/>
            <person name="Howarth C."/>
            <person name="Imamovic A."/>
            <person name="Ireland A."/>
            <person name="Larimer J."/>
            <person name="McCowan C."/>
            <person name="Murphy C."/>
            <person name="Pearson M."/>
            <person name="Poon T.W."/>
            <person name="Priest M."/>
            <person name="Roberts A."/>
            <person name="Saif S."/>
            <person name="Shea T."/>
            <person name="Sisk P."/>
            <person name="Sykes S."/>
            <person name="Wortman J."/>
            <person name="Nusbaum C."/>
            <person name="Birren B."/>
        </authorList>
    </citation>
    <scope>NUCLEOTIDE SEQUENCE [LARGE SCALE GENOMIC DNA]</scope>
    <source>
        <strain evidence="1 2">P1976</strain>
    </source>
</reference>
<accession>A0A080ZFZ3</accession>
<dbReference type="Proteomes" id="UP000028582">
    <property type="component" value="Unassembled WGS sequence"/>
</dbReference>
<evidence type="ECO:0000313" key="1">
    <source>
        <dbReference type="EMBL" id="ETO65554.1"/>
    </source>
</evidence>
<dbReference type="EMBL" id="ANJA01003181">
    <property type="protein sequence ID" value="ETO65554.1"/>
    <property type="molecule type" value="Genomic_DNA"/>
</dbReference>
<organism evidence="1 2">
    <name type="scientific">Phytophthora nicotianae P1976</name>
    <dbReference type="NCBI Taxonomy" id="1317066"/>
    <lineage>
        <taxon>Eukaryota</taxon>
        <taxon>Sar</taxon>
        <taxon>Stramenopiles</taxon>
        <taxon>Oomycota</taxon>
        <taxon>Peronosporomycetes</taxon>
        <taxon>Peronosporales</taxon>
        <taxon>Peronosporaceae</taxon>
        <taxon>Phytophthora</taxon>
    </lineage>
</organism>
<evidence type="ECO:0000313" key="2">
    <source>
        <dbReference type="Proteomes" id="UP000028582"/>
    </source>
</evidence>
<protein>
    <submittedName>
        <fullName evidence="1">Uncharacterized protein</fullName>
    </submittedName>
</protein>
<dbReference type="AlphaFoldDB" id="A0A080ZFZ3"/>